<comment type="caution">
    <text evidence="1">The sequence shown here is derived from an EMBL/GenBank/DDBJ whole genome shotgun (WGS) entry which is preliminary data.</text>
</comment>
<protein>
    <submittedName>
        <fullName evidence="1">Rna-directed dna polymerase from mobile element jockey-like</fullName>
    </submittedName>
</protein>
<dbReference type="Proteomes" id="UP001145742">
    <property type="component" value="Unassembled WGS sequence"/>
</dbReference>
<gene>
    <name evidence="1" type="ORF">WISP_78599</name>
</gene>
<evidence type="ECO:0000313" key="1">
    <source>
        <dbReference type="EMBL" id="KAJ7415375.1"/>
    </source>
</evidence>
<reference evidence="1" key="1">
    <citation type="submission" date="2019-10" db="EMBL/GenBank/DDBJ databases">
        <authorList>
            <person name="Soares A.E.R."/>
            <person name="Aleixo A."/>
            <person name="Schneider P."/>
            <person name="Miyaki C.Y."/>
            <person name="Schneider M.P."/>
            <person name="Mello C."/>
            <person name="Vasconcelos A.T.R."/>
        </authorList>
    </citation>
    <scope>NUCLEOTIDE SEQUENCE</scope>
    <source>
        <tissue evidence="1">Muscle</tissue>
    </source>
</reference>
<proteinExistence type="predicted"/>
<organism evidence="1 2">
    <name type="scientific">Willisornis vidua</name>
    <name type="common">Xingu scale-backed antbird</name>
    <dbReference type="NCBI Taxonomy" id="1566151"/>
    <lineage>
        <taxon>Eukaryota</taxon>
        <taxon>Metazoa</taxon>
        <taxon>Chordata</taxon>
        <taxon>Craniata</taxon>
        <taxon>Vertebrata</taxon>
        <taxon>Euteleostomi</taxon>
        <taxon>Archelosauria</taxon>
        <taxon>Archosauria</taxon>
        <taxon>Dinosauria</taxon>
        <taxon>Saurischia</taxon>
        <taxon>Theropoda</taxon>
        <taxon>Coelurosauria</taxon>
        <taxon>Aves</taxon>
        <taxon>Neognathae</taxon>
        <taxon>Neoaves</taxon>
        <taxon>Telluraves</taxon>
        <taxon>Australaves</taxon>
        <taxon>Passeriformes</taxon>
        <taxon>Thamnophilidae</taxon>
        <taxon>Willisornis</taxon>
    </lineage>
</organism>
<evidence type="ECO:0000313" key="2">
    <source>
        <dbReference type="Proteomes" id="UP001145742"/>
    </source>
</evidence>
<dbReference type="EMBL" id="WHWB01033954">
    <property type="protein sequence ID" value="KAJ7415375.1"/>
    <property type="molecule type" value="Genomic_DNA"/>
</dbReference>
<name>A0ABQ9DA35_9PASS</name>
<keyword evidence="2" id="KW-1185">Reference proteome</keyword>
<accession>A0ABQ9DA35</accession>
<sequence>MTNGKGIKCTLSKFAEDTKLSGAVDTSGGWDANQRDLDKLEKWTHGNLMKFNKIKCQNAAPGSAQLLVSVQTGE</sequence>